<dbReference type="Gene3D" id="3.90.550.10">
    <property type="entry name" value="Spore Coat Polysaccharide Biosynthesis Protein SpsA, Chain A"/>
    <property type="match status" value="1"/>
</dbReference>
<gene>
    <name evidence="1" type="ORF">C5Y93_21810</name>
</gene>
<dbReference type="AlphaFoldDB" id="A0A2S8GH76"/>
<protein>
    <recommendedName>
        <fullName evidence="3">Acylneuraminate cytidylyltransferase</fullName>
    </recommendedName>
</protein>
<proteinExistence type="predicted"/>
<comment type="caution">
    <text evidence="1">The sequence shown here is derived from an EMBL/GenBank/DDBJ whole genome shotgun (WGS) entry which is preliminary data.</text>
</comment>
<sequence>METDVLIVIPAKGNSSAIPRKNLAIAAGRPLLWYTLDYIKRIRAVAKSVVVTDDDEIEAFVLDAGEGIRVAREPVVQPASENTILATYRGIVAAAAQGDFFSKVVILQGKLPPPQSRRDAVKQLYENYSVSERRACRVLDQP</sequence>
<accession>A0A2S8GH76</accession>
<dbReference type="EMBL" id="PUHZ01000022">
    <property type="protein sequence ID" value="PQO43825.1"/>
    <property type="molecule type" value="Genomic_DNA"/>
</dbReference>
<evidence type="ECO:0008006" key="3">
    <source>
        <dbReference type="Google" id="ProtNLM"/>
    </source>
</evidence>
<evidence type="ECO:0000313" key="1">
    <source>
        <dbReference type="EMBL" id="PQO43825.1"/>
    </source>
</evidence>
<dbReference type="SUPFAM" id="SSF53448">
    <property type="entry name" value="Nucleotide-diphospho-sugar transferases"/>
    <property type="match status" value="1"/>
</dbReference>
<dbReference type="Pfam" id="PF02348">
    <property type="entry name" value="CTP_transf_3"/>
    <property type="match status" value="1"/>
</dbReference>
<name>A0A2S8GH76_9BACT</name>
<reference evidence="1 2" key="1">
    <citation type="submission" date="2018-02" db="EMBL/GenBank/DDBJ databases">
        <title>Comparative genomes isolates from brazilian mangrove.</title>
        <authorList>
            <person name="Araujo J.E."/>
            <person name="Taketani R.G."/>
            <person name="Silva M.C.P."/>
            <person name="Loureco M.V."/>
            <person name="Andreote F.D."/>
        </authorList>
    </citation>
    <scope>NUCLEOTIDE SEQUENCE [LARGE SCALE GENOMIC DNA]</scope>
    <source>
        <strain evidence="1 2">Nap-Phe MGV</strain>
    </source>
</reference>
<evidence type="ECO:0000313" key="2">
    <source>
        <dbReference type="Proteomes" id="UP000237819"/>
    </source>
</evidence>
<dbReference type="InterPro" id="IPR029044">
    <property type="entry name" value="Nucleotide-diphossugar_trans"/>
</dbReference>
<dbReference type="Proteomes" id="UP000237819">
    <property type="component" value="Unassembled WGS sequence"/>
</dbReference>
<dbReference type="OrthoDB" id="9805604at2"/>
<organism evidence="1 2">
    <name type="scientific">Blastopirellula marina</name>
    <dbReference type="NCBI Taxonomy" id="124"/>
    <lineage>
        <taxon>Bacteria</taxon>
        <taxon>Pseudomonadati</taxon>
        <taxon>Planctomycetota</taxon>
        <taxon>Planctomycetia</taxon>
        <taxon>Pirellulales</taxon>
        <taxon>Pirellulaceae</taxon>
        <taxon>Blastopirellula</taxon>
    </lineage>
</organism>
<dbReference type="InterPro" id="IPR003329">
    <property type="entry name" value="Cytidylyl_trans"/>
</dbReference>